<evidence type="ECO:0000313" key="2">
    <source>
        <dbReference type="Proteomes" id="UP001589609"/>
    </source>
</evidence>
<keyword evidence="2" id="KW-1185">Reference proteome</keyword>
<dbReference type="InterPro" id="IPR012347">
    <property type="entry name" value="Ferritin-like"/>
</dbReference>
<feature type="non-terminal residue" evidence="1">
    <location>
        <position position="47"/>
    </location>
</feature>
<dbReference type="Proteomes" id="UP001589609">
    <property type="component" value="Unassembled WGS sequence"/>
</dbReference>
<accession>A0ABV5WA20</accession>
<comment type="caution">
    <text evidence="1">The sequence shown here is derived from an EMBL/GenBank/DDBJ whole genome shotgun (WGS) entry which is preliminary data.</text>
</comment>
<dbReference type="InterPro" id="IPR021617">
    <property type="entry name" value="DUF3231"/>
</dbReference>
<evidence type="ECO:0000313" key="1">
    <source>
        <dbReference type="EMBL" id="MFB9757440.1"/>
    </source>
</evidence>
<reference evidence="1 2" key="1">
    <citation type="submission" date="2024-09" db="EMBL/GenBank/DDBJ databases">
        <authorList>
            <person name="Sun Q."/>
            <person name="Mori K."/>
        </authorList>
    </citation>
    <scope>NUCLEOTIDE SEQUENCE [LARGE SCALE GENOMIC DNA]</scope>
    <source>
        <strain evidence="1 2">JCM 11201</strain>
    </source>
</reference>
<dbReference type="EMBL" id="JBHMAF010000010">
    <property type="protein sequence ID" value="MFB9757440.1"/>
    <property type="molecule type" value="Genomic_DNA"/>
</dbReference>
<dbReference type="RefSeq" id="WP_379947753.1">
    <property type="nucleotide sequence ID" value="NZ_JBHMAF010000010.1"/>
</dbReference>
<dbReference type="Pfam" id="PF11553">
    <property type="entry name" value="DUF3231"/>
    <property type="match status" value="1"/>
</dbReference>
<sequence length="47" mass="5412">MDQNKLKLTSSEIGSLWAEYVNGTMTDVVNRYMVSIIEDEEIKAIFE</sequence>
<proteinExistence type="predicted"/>
<organism evidence="1 2">
    <name type="scientific">Ectobacillus funiculus</name>
    <dbReference type="NCBI Taxonomy" id="137993"/>
    <lineage>
        <taxon>Bacteria</taxon>
        <taxon>Bacillati</taxon>
        <taxon>Bacillota</taxon>
        <taxon>Bacilli</taxon>
        <taxon>Bacillales</taxon>
        <taxon>Bacillaceae</taxon>
        <taxon>Ectobacillus</taxon>
    </lineage>
</organism>
<dbReference type="Gene3D" id="1.20.1260.10">
    <property type="match status" value="1"/>
</dbReference>
<protein>
    <submittedName>
        <fullName evidence="1">DUF3231 family protein</fullName>
    </submittedName>
</protein>
<name>A0ABV5WA20_9BACI</name>
<gene>
    <name evidence="1" type="ORF">ACFFMS_02625</name>
</gene>